<evidence type="ECO:0000313" key="2">
    <source>
        <dbReference type="EMBL" id="CAE0027586.1"/>
    </source>
</evidence>
<dbReference type="PANTHER" id="PTHR10625:SF19">
    <property type="entry name" value="HISTONE DEACETYLASE 12"/>
    <property type="match status" value="1"/>
</dbReference>
<dbReference type="EMBL" id="HBHU01013209">
    <property type="protein sequence ID" value="CAE0027586.1"/>
    <property type="molecule type" value="Transcribed_RNA"/>
</dbReference>
<sequence>MTFDTTKPVFTVSMHAESNFPSRKQHSDLDMGLRTNTGDEDYLSILSKVLTKGLATYQPSIVLYDAGVDIHADDSLGHLSVSDRGIFRRDSAVLDTCLAFGVPCAGYVGGGYAADLDQLAMRHCLLFEAANQVYQEQQPTTLNIK</sequence>
<accession>A0A7S3E643</accession>
<dbReference type="PANTHER" id="PTHR10625">
    <property type="entry name" value="HISTONE DEACETYLASE HDAC1-RELATED"/>
    <property type="match status" value="1"/>
</dbReference>
<dbReference type="InterPro" id="IPR037138">
    <property type="entry name" value="His_deacetylse_dom_sf"/>
</dbReference>
<dbReference type="AlphaFoldDB" id="A0A7S3E643"/>
<name>A0A7S3E643_9CHLO</name>
<dbReference type="Gene3D" id="3.40.800.20">
    <property type="entry name" value="Histone deacetylase domain"/>
    <property type="match status" value="1"/>
</dbReference>
<dbReference type="GO" id="GO:0040029">
    <property type="term" value="P:epigenetic regulation of gene expression"/>
    <property type="evidence" value="ECO:0007669"/>
    <property type="project" value="TreeGrafter"/>
</dbReference>
<gene>
    <name evidence="2" type="ORF">CLAU1311_LOCUS8610</name>
</gene>
<dbReference type="GO" id="GO:0004407">
    <property type="term" value="F:histone deacetylase activity"/>
    <property type="evidence" value="ECO:0007669"/>
    <property type="project" value="TreeGrafter"/>
</dbReference>
<dbReference type="Pfam" id="PF00850">
    <property type="entry name" value="Hist_deacetyl"/>
    <property type="match status" value="1"/>
</dbReference>
<evidence type="ECO:0000259" key="1">
    <source>
        <dbReference type="Pfam" id="PF00850"/>
    </source>
</evidence>
<dbReference type="InterPro" id="IPR023696">
    <property type="entry name" value="Ureohydrolase_dom_sf"/>
</dbReference>
<organism evidence="2">
    <name type="scientific">Chloropicon laureae</name>
    <dbReference type="NCBI Taxonomy" id="464258"/>
    <lineage>
        <taxon>Eukaryota</taxon>
        <taxon>Viridiplantae</taxon>
        <taxon>Chlorophyta</taxon>
        <taxon>Chloropicophyceae</taxon>
        <taxon>Chloropicales</taxon>
        <taxon>Chloropicaceae</taxon>
        <taxon>Chloropicon</taxon>
    </lineage>
</organism>
<dbReference type="SUPFAM" id="SSF52768">
    <property type="entry name" value="Arginase/deacetylase"/>
    <property type="match status" value="1"/>
</dbReference>
<feature type="domain" description="Histone deacetylase" evidence="1">
    <location>
        <begin position="3"/>
        <end position="121"/>
    </location>
</feature>
<proteinExistence type="predicted"/>
<protein>
    <recommendedName>
        <fullName evidence="1">Histone deacetylase domain-containing protein</fullName>
    </recommendedName>
</protein>
<dbReference type="InterPro" id="IPR023801">
    <property type="entry name" value="His_deacetylse_dom"/>
</dbReference>
<reference evidence="2" key="1">
    <citation type="submission" date="2021-01" db="EMBL/GenBank/DDBJ databases">
        <authorList>
            <person name="Corre E."/>
            <person name="Pelletier E."/>
            <person name="Niang G."/>
            <person name="Scheremetjew M."/>
            <person name="Finn R."/>
            <person name="Kale V."/>
            <person name="Holt S."/>
            <person name="Cochrane G."/>
            <person name="Meng A."/>
            <person name="Brown T."/>
            <person name="Cohen L."/>
        </authorList>
    </citation>
    <scope>NUCLEOTIDE SEQUENCE</scope>
    <source>
        <strain evidence="2">RCC856</strain>
    </source>
</reference>